<accession>A0A450WSL9</accession>
<keyword evidence="2" id="KW-0808">Transferase</keyword>
<name>A0A450WSL9_9GAMM</name>
<dbReference type="AlphaFoldDB" id="A0A450WSL9"/>
<reference evidence="2" key="1">
    <citation type="submission" date="2019-02" db="EMBL/GenBank/DDBJ databases">
        <authorList>
            <person name="Gruber-Vodicka R. H."/>
            <person name="Seah K. B. B."/>
        </authorList>
    </citation>
    <scope>NUCLEOTIDE SEQUENCE</scope>
    <source>
        <strain evidence="2">BECK_S313</strain>
    </source>
</reference>
<dbReference type="InterPro" id="IPR029063">
    <property type="entry name" value="SAM-dependent_MTases_sf"/>
</dbReference>
<dbReference type="GO" id="GO:0008168">
    <property type="term" value="F:methyltransferase activity"/>
    <property type="evidence" value="ECO:0007669"/>
    <property type="project" value="UniProtKB-KW"/>
</dbReference>
<organism evidence="2">
    <name type="scientific">Candidatus Kentrum sp. LPFa</name>
    <dbReference type="NCBI Taxonomy" id="2126335"/>
    <lineage>
        <taxon>Bacteria</taxon>
        <taxon>Pseudomonadati</taxon>
        <taxon>Pseudomonadota</taxon>
        <taxon>Gammaproteobacteria</taxon>
        <taxon>Candidatus Kentrum</taxon>
    </lineage>
</organism>
<evidence type="ECO:0000313" key="2">
    <source>
        <dbReference type="EMBL" id="VFK20019.1"/>
    </source>
</evidence>
<dbReference type="InterPro" id="IPR041698">
    <property type="entry name" value="Methyltransf_25"/>
</dbReference>
<sequence length="116" mass="13095">MSNCKKKSSNINDHNPGEVKAHFDRWHIYKQIIRNDYQSHRGIHDSLRRCLVSIVEPEFDVLDLGCGNGSGILKTLDGLPVRSYIGVDLSAVALAEASKGFSQVRYEETFARKDPY</sequence>
<feature type="domain" description="Methyltransferase" evidence="1">
    <location>
        <begin position="61"/>
        <end position="104"/>
    </location>
</feature>
<gene>
    <name evidence="2" type="ORF">BECKLPF1236B_GA0070989_11957</name>
</gene>
<proteinExistence type="predicted"/>
<keyword evidence="2" id="KW-0489">Methyltransferase</keyword>
<evidence type="ECO:0000259" key="1">
    <source>
        <dbReference type="Pfam" id="PF13649"/>
    </source>
</evidence>
<dbReference type="EMBL" id="CAADFK010000195">
    <property type="protein sequence ID" value="VFK20019.1"/>
    <property type="molecule type" value="Genomic_DNA"/>
</dbReference>
<dbReference type="SUPFAM" id="SSF53335">
    <property type="entry name" value="S-adenosyl-L-methionine-dependent methyltransferases"/>
    <property type="match status" value="1"/>
</dbReference>
<dbReference type="Pfam" id="PF13649">
    <property type="entry name" value="Methyltransf_25"/>
    <property type="match status" value="1"/>
</dbReference>
<protein>
    <submittedName>
        <fullName evidence="2">Methyltransferase domain-containing protein</fullName>
    </submittedName>
</protein>
<dbReference type="GO" id="GO:0032259">
    <property type="term" value="P:methylation"/>
    <property type="evidence" value="ECO:0007669"/>
    <property type="project" value="UniProtKB-KW"/>
</dbReference>
<dbReference type="CDD" id="cd02440">
    <property type="entry name" value="AdoMet_MTases"/>
    <property type="match status" value="1"/>
</dbReference>
<dbReference type="Gene3D" id="3.40.50.150">
    <property type="entry name" value="Vaccinia Virus protein VP39"/>
    <property type="match status" value="1"/>
</dbReference>